<accession>A0A8D8AAW2</accession>
<protein>
    <submittedName>
        <fullName evidence="2">(northern house mosquito) hypothetical protein</fullName>
    </submittedName>
</protein>
<proteinExistence type="predicted"/>
<sequence length="103" mass="11026">MFRPLARVLVFAGDAALTKNESILLVDVPRPPRLPLPRPVVLELAAALDPLPPRLPRPPRVVVGAGGAAIELDVELLRDFGLRPKSSSSSSKEPRGGFGSPRF</sequence>
<name>A0A8D8AAW2_CULPI</name>
<evidence type="ECO:0000313" key="2">
    <source>
        <dbReference type="EMBL" id="CAG6453542.1"/>
    </source>
</evidence>
<feature type="region of interest" description="Disordered" evidence="1">
    <location>
        <begin position="82"/>
        <end position="103"/>
    </location>
</feature>
<reference evidence="2" key="1">
    <citation type="submission" date="2021-05" db="EMBL/GenBank/DDBJ databases">
        <authorList>
            <person name="Alioto T."/>
            <person name="Alioto T."/>
            <person name="Gomez Garrido J."/>
        </authorList>
    </citation>
    <scope>NUCLEOTIDE SEQUENCE</scope>
</reference>
<evidence type="ECO:0000256" key="1">
    <source>
        <dbReference type="SAM" id="MobiDB-lite"/>
    </source>
</evidence>
<dbReference type="EMBL" id="HBUE01023308">
    <property type="protein sequence ID" value="CAG6453542.1"/>
    <property type="molecule type" value="Transcribed_RNA"/>
</dbReference>
<dbReference type="EMBL" id="HBUE01023307">
    <property type="protein sequence ID" value="CAG6453541.1"/>
    <property type="molecule type" value="Transcribed_RNA"/>
</dbReference>
<dbReference type="AlphaFoldDB" id="A0A8D8AAW2"/>
<organism evidence="2">
    <name type="scientific">Culex pipiens</name>
    <name type="common">House mosquito</name>
    <dbReference type="NCBI Taxonomy" id="7175"/>
    <lineage>
        <taxon>Eukaryota</taxon>
        <taxon>Metazoa</taxon>
        <taxon>Ecdysozoa</taxon>
        <taxon>Arthropoda</taxon>
        <taxon>Hexapoda</taxon>
        <taxon>Insecta</taxon>
        <taxon>Pterygota</taxon>
        <taxon>Neoptera</taxon>
        <taxon>Endopterygota</taxon>
        <taxon>Diptera</taxon>
        <taxon>Nematocera</taxon>
        <taxon>Culicoidea</taxon>
        <taxon>Culicidae</taxon>
        <taxon>Culicinae</taxon>
        <taxon>Culicini</taxon>
        <taxon>Culex</taxon>
        <taxon>Culex</taxon>
    </lineage>
</organism>